<dbReference type="SMART" id="SM01030">
    <property type="entry name" value="BHD_1"/>
    <property type="match status" value="1"/>
</dbReference>
<dbReference type="EMBL" id="JH994041">
    <property type="protein sequence ID" value="ELQ74427.1"/>
    <property type="molecule type" value="Genomic_DNA"/>
</dbReference>
<dbReference type="PANTHER" id="PTHR12135">
    <property type="entry name" value="DNA REPAIR PROTEIN XP-C / RAD4"/>
    <property type="match status" value="1"/>
</dbReference>
<dbReference type="Proteomes" id="UP000011185">
    <property type="component" value="Unassembled WGS sequence"/>
</dbReference>
<dbReference type="GO" id="GO:0006289">
    <property type="term" value="P:nucleotide-excision repair"/>
    <property type="evidence" value="ECO:0007669"/>
    <property type="project" value="InterPro"/>
</dbReference>
<dbReference type="GO" id="GO:0005737">
    <property type="term" value="C:cytoplasm"/>
    <property type="evidence" value="ECO:0007669"/>
    <property type="project" value="TreeGrafter"/>
</dbReference>
<dbReference type="GO" id="GO:0006298">
    <property type="term" value="P:mismatch repair"/>
    <property type="evidence" value="ECO:0007669"/>
    <property type="project" value="TreeGrafter"/>
</dbReference>
<keyword evidence="3" id="KW-1185">Reference proteome</keyword>
<dbReference type="GO" id="GO:0003684">
    <property type="term" value="F:damaged DNA binding"/>
    <property type="evidence" value="ECO:0007669"/>
    <property type="project" value="InterPro"/>
</dbReference>
<dbReference type="InterPro" id="IPR004583">
    <property type="entry name" value="DNA_repair_Rad4"/>
</dbReference>
<dbReference type="GO" id="GO:0071942">
    <property type="term" value="C:XPC complex"/>
    <property type="evidence" value="ECO:0007669"/>
    <property type="project" value="TreeGrafter"/>
</dbReference>
<dbReference type="Pfam" id="PF10403">
    <property type="entry name" value="BHD_1"/>
    <property type="match status" value="1"/>
</dbReference>
<accession>L7JUJ0</accession>
<dbReference type="OMA" id="IPCRIYF"/>
<sequence>MTSSDGWHSVSSEKDELFNENKTKKIRVSHNKIRIALFIKLLKILKAIVARMKYVPTETNKFLEYRRLCASESDKIFIFKKLVFLGIPCKLYVIINDELEFALEVFMMEIIEKFKLSKTGLIFYIGVDGSLVNTTLLNSTKFKYFSIFASLIFEMKDILYDHSFFRESRKRLIEQGVTLPMNFNENAIFSAIPRSLKNMKYHPLYVIESIIKKNQIIFPKRPILGYFKGEPIFCRKNIQTLRSEKEWFKLGKKVVKPIYKLVDGVKLYRKYDVEDLIIMDLEDKPMLYYHDNHVPKNCVYSKNELSVLVARLLDIRYSECIVGFRYKMPIFQGIFLLKEDALLFLIH</sequence>
<dbReference type="PANTHER" id="PTHR12135:SF0">
    <property type="entry name" value="DNA REPAIR PROTEIN COMPLEMENTING XP-C CELLS"/>
    <property type="match status" value="1"/>
</dbReference>
<dbReference type="Gene3D" id="3.30.70.2460">
    <property type="entry name" value="Rad4, beta-hairpin domain BHD3"/>
    <property type="match status" value="1"/>
</dbReference>
<dbReference type="VEuPathDB" id="MicrosporidiaDB:THOM_2661"/>
<dbReference type="GO" id="GO:0000111">
    <property type="term" value="C:nucleotide-excision repair factor 2 complex"/>
    <property type="evidence" value="ECO:0007669"/>
    <property type="project" value="TreeGrafter"/>
</dbReference>
<dbReference type="AlphaFoldDB" id="L7JUJ0"/>
<reference evidence="2 3" key="1">
    <citation type="journal article" date="2012" name="PLoS Pathog.">
        <title>The genome of the obligate intracellular parasite Trachipleistophora hominis: new insights into microsporidian genome dynamics and reductive evolution.</title>
        <authorList>
            <person name="Heinz E."/>
            <person name="Williams T.A."/>
            <person name="Nakjang S."/>
            <person name="Noel C.J."/>
            <person name="Swan D.C."/>
            <person name="Goldberg A.V."/>
            <person name="Harris S.R."/>
            <person name="Weinmaier T."/>
            <person name="Markert S."/>
            <person name="Becher D."/>
            <person name="Bernhardt J."/>
            <person name="Dagan T."/>
            <person name="Hacker C."/>
            <person name="Lucocq J.M."/>
            <person name="Schweder T."/>
            <person name="Rattei T."/>
            <person name="Hall N."/>
            <person name="Hirt R.P."/>
            <person name="Embley T.M."/>
        </authorList>
    </citation>
    <scope>NUCLEOTIDE SEQUENCE [LARGE SCALE GENOMIC DNA]</scope>
</reference>
<dbReference type="GO" id="GO:0003697">
    <property type="term" value="F:single-stranded DNA binding"/>
    <property type="evidence" value="ECO:0007669"/>
    <property type="project" value="TreeGrafter"/>
</dbReference>
<dbReference type="Pfam" id="PF10405">
    <property type="entry name" value="BHD_3"/>
    <property type="match status" value="1"/>
</dbReference>
<dbReference type="InterPro" id="IPR042488">
    <property type="entry name" value="Rad4_BHD3_sf"/>
</dbReference>
<name>L7JUJ0_TRAHO</name>
<gene>
    <name evidence="2" type="ORF">THOM_2661</name>
</gene>
<dbReference type="Gene3D" id="2.20.20.110">
    <property type="entry name" value="Rad4, beta-hairpin domain BHD1"/>
    <property type="match status" value="1"/>
</dbReference>
<dbReference type="OrthoDB" id="300780at2759"/>
<feature type="domain" description="Rad4 beta-hairpin" evidence="1">
    <location>
        <begin position="188"/>
        <end position="239"/>
    </location>
</feature>
<dbReference type="STRING" id="72359.L7JUJ0"/>
<organism evidence="2 3">
    <name type="scientific">Trachipleistophora hominis</name>
    <name type="common">Microsporidian parasite</name>
    <dbReference type="NCBI Taxonomy" id="72359"/>
    <lineage>
        <taxon>Eukaryota</taxon>
        <taxon>Fungi</taxon>
        <taxon>Fungi incertae sedis</taxon>
        <taxon>Microsporidia</taxon>
        <taxon>Pleistophoridae</taxon>
        <taxon>Trachipleistophora</taxon>
    </lineage>
</organism>
<dbReference type="HOGENOM" id="CLU_052403_0_0_1"/>
<dbReference type="InterPro" id="IPR018328">
    <property type="entry name" value="Rad4_beta-hairpin_dom3"/>
</dbReference>
<evidence type="ECO:0000259" key="1">
    <source>
        <dbReference type="SMART" id="SM01030"/>
    </source>
</evidence>
<protein>
    <submittedName>
        <fullName evidence="2">Nucleotide excision repair complex XPC-HR23B, subunit XPC/DPB11</fullName>
    </submittedName>
</protein>
<dbReference type="InParanoid" id="L7JUJ0"/>
<proteinExistence type="predicted"/>
<dbReference type="InterPro" id="IPR018326">
    <property type="entry name" value="Rad4_beta-hairpin_dom1"/>
</dbReference>
<evidence type="ECO:0000313" key="2">
    <source>
        <dbReference type="EMBL" id="ELQ74427.1"/>
    </source>
</evidence>
<evidence type="ECO:0000313" key="3">
    <source>
        <dbReference type="Proteomes" id="UP000011185"/>
    </source>
</evidence>